<keyword evidence="3" id="KW-1185">Reference proteome</keyword>
<sequence length="86" mass="8682">MILCHCAIVTDRQVTNAMDDGQVGLGAICRATGAGSGCGQCVPSVRSVMRRYALARAAVLAESAVTSLAQFATSQAALEGDSHAAA</sequence>
<feature type="domain" description="BFD-like [2Fe-2S]-binding" evidence="1">
    <location>
        <begin position="2"/>
        <end position="50"/>
    </location>
</feature>
<dbReference type="InterPro" id="IPR007419">
    <property type="entry name" value="BFD-like_2Fe2S-bd_dom"/>
</dbReference>
<comment type="caution">
    <text evidence="2">The sequence shown here is derived from an EMBL/GenBank/DDBJ whole genome shotgun (WGS) entry which is preliminary data.</text>
</comment>
<dbReference type="InterPro" id="IPR041854">
    <property type="entry name" value="BFD-like_2Fe2S-bd_dom_sf"/>
</dbReference>
<accession>A0ABQ6HI45</accession>
<proteinExistence type="predicted"/>
<organism evidence="2 3">
    <name type="scientific">Arsenicicoccus piscis</name>
    <dbReference type="NCBI Taxonomy" id="673954"/>
    <lineage>
        <taxon>Bacteria</taxon>
        <taxon>Bacillati</taxon>
        <taxon>Actinomycetota</taxon>
        <taxon>Actinomycetes</taxon>
        <taxon>Micrococcales</taxon>
        <taxon>Intrasporangiaceae</taxon>
        <taxon>Arsenicicoccus</taxon>
    </lineage>
</organism>
<evidence type="ECO:0000313" key="3">
    <source>
        <dbReference type="Proteomes" id="UP001157109"/>
    </source>
</evidence>
<dbReference type="Pfam" id="PF04324">
    <property type="entry name" value="Fer2_BFD"/>
    <property type="match status" value="1"/>
</dbReference>
<gene>
    <name evidence="2" type="ORF">GCM10025862_02440</name>
</gene>
<dbReference type="InterPro" id="IPR020610">
    <property type="entry name" value="Thiolase_AS"/>
</dbReference>
<dbReference type="EMBL" id="BSUJ01000001">
    <property type="protein sequence ID" value="GMA18223.1"/>
    <property type="molecule type" value="Genomic_DNA"/>
</dbReference>
<evidence type="ECO:0000259" key="1">
    <source>
        <dbReference type="Pfam" id="PF04324"/>
    </source>
</evidence>
<dbReference type="RefSeq" id="WP_241443770.1">
    <property type="nucleotide sequence ID" value="NZ_BSUJ01000001.1"/>
</dbReference>
<dbReference type="PROSITE" id="PS00099">
    <property type="entry name" value="THIOLASE_3"/>
    <property type="match status" value="1"/>
</dbReference>
<dbReference type="Gene3D" id="1.10.10.1100">
    <property type="entry name" value="BFD-like [2Fe-2S]-binding domain"/>
    <property type="match status" value="1"/>
</dbReference>
<name>A0ABQ6HI45_9MICO</name>
<dbReference type="Proteomes" id="UP001157109">
    <property type="component" value="Unassembled WGS sequence"/>
</dbReference>
<evidence type="ECO:0000313" key="2">
    <source>
        <dbReference type="EMBL" id="GMA18223.1"/>
    </source>
</evidence>
<reference evidence="3" key="1">
    <citation type="journal article" date="2019" name="Int. J. Syst. Evol. Microbiol.">
        <title>The Global Catalogue of Microorganisms (GCM) 10K type strain sequencing project: providing services to taxonomists for standard genome sequencing and annotation.</title>
        <authorList>
            <consortium name="The Broad Institute Genomics Platform"/>
            <consortium name="The Broad Institute Genome Sequencing Center for Infectious Disease"/>
            <person name="Wu L."/>
            <person name="Ma J."/>
        </authorList>
    </citation>
    <scope>NUCLEOTIDE SEQUENCE [LARGE SCALE GENOMIC DNA]</scope>
    <source>
        <strain evidence="3">NBRC 105830</strain>
    </source>
</reference>
<protein>
    <recommendedName>
        <fullName evidence="1">BFD-like [2Fe-2S]-binding domain-containing protein</fullName>
    </recommendedName>
</protein>